<gene>
    <name evidence="4" type="ORF">PFL1_02821</name>
</gene>
<proteinExistence type="inferred from homology"/>
<dbReference type="PANTHER" id="PTHR45957:SF1">
    <property type="entry name" value="ANAPHASE-PROMOTING COMPLEX SUBUNIT 2"/>
    <property type="match status" value="1"/>
</dbReference>
<comment type="similarity">
    <text evidence="1">Belongs to the cullin family.</text>
</comment>
<sequence>MTLASAWSYAISARPPADAHATIRQLLEPRHPSSCASYDWAAQRAVPLPRASEALEQLSSSYPPIATSSKDVRSRSRIIKDSLVEWYADKCDAAFPLVCQELLAPLRQEDPAQASTEVANTFEGIARWMHAWASPLLPGGLIECATGARRFLLQFHTQLRLHIDDRVLKNVRTFLARAVPLKESPQSLADIDRLASSAEALGLSAMLLTLLTGVLHSEVSRKVTSALDGQGADEDDEVWEFEEAARDRLVRWLDSEAKPRFQSILQRCAPKHAASTEADAMDVCDEADRIVEDELSDEGAWERRLDYHLDRTLCSVRASQLFDLIAIYPDSIPALEDLQTSLQQTGDRLLVARALSEALQTRLLHPGAHTRDIIQIYVHMVRALRDVDPSGVVLSRVVSPLRRYLRARRDTIRVIVSSLLGEDPEFTLLKDELEAADAESADEADTSATHRRRRRRQSMPKGSRKRSATATASTGAGEQANGGYSSGSDSSDSDYQDPDWQPKPVDAGREYRLSTSRDMIGMLISIFDDRAGFILALEKSMAEQLVRIRGYRAMREYRNNMILKKRFGDKNMGKCDVMLGDVTESRRVDAGVHQKVERQRRNYAELNHEGRERERERGTNEVLDALHPLVVSRQFWPDLSTMAAPSATTVTATTGTGTGTAAAAAGVGAESGSSGAKFGKLPRRFAEATQRYGDMFKTSKAMRRLEWLHHLGSVEVQVTMQDGRQCSVECSLLEASVVELAAAAAANTVGVDSASSMAVVADQQQQQQQQQQEANREGVEEGAAKTLSVDFVVQELGVEKRADAVRALRFWCRLGVLRQSEASADCYEVVEHDDEEEENEGGEEQA</sequence>
<dbReference type="RefSeq" id="XP_007878526.1">
    <property type="nucleotide sequence ID" value="XM_007880335.1"/>
</dbReference>
<dbReference type="GO" id="GO:0007091">
    <property type="term" value="P:metaphase/anaphase transition of mitotic cell cycle"/>
    <property type="evidence" value="ECO:0007669"/>
    <property type="project" value="TreeGrafter"/>
</dbReference>
<feature type="compositionally biased region" description="Low complexity" evidence="2">
    <location>
        <begin position="468"/>
        <end position="490"/>
    </location>
</feature>
<dbReference type="InterPro" id="IPR044554">
    <property type="entry name" value="ANAPC2"/>
</dbReference>
<name>A0A061H9P9_9BASI</name>
<evidence type="ECO:0000313" key="5">
    <source>
        <dbReference type="Proteomes" id="UP000053664"/>
    </source>
</evidence>
<dbReference type="PROSITE" id="PS50069">
    <property type="entry name" value="CULLIN_2"/>
    <property type="match status" value="1"/>
</dbReference>
<feature type="compositionally biased region" description="Basic residues" evidence="2">
    <location>
        <begin position="449"/>
        <end position="467"/>
    </location>
</feature>
<accession>A0A061H9P9</accession>
<evidence type="ECO:0000313" key="4">
    <source>
        <dbReference type="EMBL" id="EPQ29602.1"/>
    </source>
</evidence>
<dbReference type="SUPFAM" id="SSF75632">
    <property type="entry name" value="Cullin homology domain"/>
    <property type="match status" value="1"/>
</dbReference>
<dbReference type="AlphaFoldDB" id="A0A061H9P9"/>
<dbReference type="EMBL" id="KE361630">
    <property type="protein sequence ID" value="EPQ29602.1"/>
    <property type="molecule type" value="Genomic_DNA"/>
</dbReference>
<dbReference type="Proteomes" id="UP000053664">
    <property type="component" value="Unassembled WGS sequence"/>
</dbReference>
<dbReference type="InterPro" id="IPR036317">
    <property type="entry name" value="Cullin_homology_sf"/>
</dbReference>
<dbReference type="GeneID" id="19316935"/>
<dbReference type="Gene3D" id="3.30.230.130">
    <property type="entry name" value="Cullin, Chain C, Domain 2"/>
    <property type="match status" value="1"/>
</dbReference>
<dbReference type="GO" id="GO:0005680">
    <property type="term" value="C:anaphase-promoting complex"/>
    <property type="evidence" value="ECO:0007669"/>
    <property type="project" value="TreeGrafter"/>
</dbReference>
<reference evidence="4 5" key="1">
    <citation type="journal article" date="2013" name="Plant Cell">
        <title>The transition from a phytopathogenic smut ancestor to an anamorphic biocontrol agent deciphered by comparative whole-genome analysis.</title>
        <authorList>
            <person name="Lefebvre F."/>
            <person name="Joly D.L."/>
            <person name="Labbe C."/>
            <person name="Teichmann B."/>
            <person name="Linning R."/>
            <person name="Belzile F."/>
            <person name="Bakkeren G."/>
            <person name="Belanger R.R."/>
        </authorList>
    </citation>
    <scope>NUCLEOTIDE SEQUENCE [LARGE SCALE GENOMIC DNA]</scope>
    <source>
        <strain evidence="4 5">PF-1</strain>
    </source>
</reference>
<dbReference type="OrthoDB" id="5581181at2759"/>
<dbReference type="Pfam" id="PF25773">
    <property type="entry name" value="TPR_ANAPC2"/>
    <property type="match status" value="1"/>
</dbReference>
<dbReference type="PANTHER" id="PTHR45957">
    <property type="entry name" value="ANAPHASE-PROMOTING COMPLEX SUBUNIT 2"/>
    <property type="match status" value="1"/>
</dbReference>
<dbReference type="InterPro" id="IPR057975">
    <property type="entry name" value="TPR_ANAPC2"/>
</dbReference>
<evidence type="ECO:0000256" key="1">
    <source>
        <dbReference type="PROSITE-ProRule" id="PRU00330"/>
    </source>
</evidence>
<organism evidence="4 5">
    <name type="scientific">Pseudozyma flocculosa PF-1</name>
    <dbReference type="NCBI Taxonomy" id="1277687"/>
    <lineage>
        <taxon>Eukaryota</taxon>
        <taxon>Fungi</taxon>
        <taxon>Dikarya</taxon>
        <taxon>Basidiomycota</taxon>
        <taxon>Ustilaginomycotina</taxon>
        <taxon>Ustilaginomycetes</taxon>
        <taxon>Ustilaginales</taxon>
        <taxon>Ustilaginaceae</taxon>
        <taxon>Pseudozyma</taxon>
    </lineage>
</organism>
<dbReference type="GO" id="GO:0070979">
    <property type="term" value="P:protein K11-linked ubiquitination"/>
    <property type="evidence" value="ECO:0007669"/>
    <property type="project" value="TreeGrafter"/>
</dbReference>
<feature type="region of interest" description="Disordered" evidence="2">
    <location>
        <begin position="437"/>
        <end position="509"/>
    </location>
</feature>
<evidence type="ECO:0000256" key="2">
    <source>
        <dbReference type="SAM" id="MobiDB-lite"/>
    </source>
</evidence>
<dbReference type="KEGG" id="pfp:PFL1_02821"/>
<dbReference type="eggNOG" id="KOG2165">
    <property type="taxonomic scope" value="Eukaryota"/>
</dbReference>
<dbReference type="HOGENOM" id="CLU_019755_0_0_1"/>
<evidence type="ECO:0000259" key="3">
    <source>
        <dbReference type="PROSITE" id="PS50069"/>
    </source>
</evidence>
<feature type="domain" description="Cullin family profile" evidence="3">
    <location>
        <begin position="493"/>
        <end position="740"/>
    </location>
</feature>
<dbReference type="InterPro" id="IPR016158">
    <property type="entry name" value="Cullin_homology"/>
</dbReference>
<protein>
    <recommendedName>
        <fullName evidence="3">Cullin family profile domain-containing protein</fullName>
    </recommendedName>
</protein>